<reference evidence="2" key="1">
    <citation type="submission" date="2018-02" db="EMBL/GenBank/DDBJ databases">
        <authorList>
            <person name="Hausmann B."/>
        </authorList>
    </citation>
    <scope>NUCLEOTIDE SEQUENCE [LARGE SCALE GENOMIC DNA]</scope>
    <source>
        <strain evidence="2">Peat soil MAG SbA1</strain>
    </source>
</reference>
<protein>
    <submittedName>
        <fullName evidence="1">Uncharacterized protein</fullName>
    </submittedName>
</protein>
<gene>
    <name evidence="1" type="ORF">SBA1_1470015</name>
</gene>
<evidence type="ECO:0000313" key="2">
    <source>
        <dbReference type="Proteomes" id="UP000238701"/>
    </source>
</evidence>
<proteinExistence type="predicted"/>
<name>A0A2U3K8A2_9BACT</name>
<accession>A0A2U3K8A2</accession>
<evidence type="ECO:0000313" key="1">
    <source>
        <dbReference type="EMBL" id="SPF35901.1"/>
    </source>
</evidence>
<organism evidence="1 2">
    <name type="scientific">Candidatus Sulfotelmatobacter kueseliae</name>
    <dbReference type="NCBI Taxonomy" id="2042962"/>
    <lineage>
        <taxon>Bacteria</taxon>
        <taxon>Pseudomonadati</taxon>
        <taxon>Acidobacteriota</taxon>
        <taxon>Terriglobia</taxon>
        <taxon>Terriglobales</taxon>
        <taxon>Candidatus Korobacteraceae</taxon>
        <taxon>Candidatus Sulfotelmatobacter</taxon>
    </lineage>
</organism>
<dbReference type="Proteomes" id="UP000238701">
    <property type="component" value="Unassembled WGS sequence"/>
</dbReference>
<sequence length="72" mass="7440">MSDIEAYPARRVGIRSAGFLPDGVVERQLGRSESQGTVANNLVGSFGKTAFSAILAMASWIVLQSLGPSGSG</sequence>
<dbReference type="EMBL" id="OMOD01000054">
    <property type="protein sequence ID" value="SPF35901.1"/>
    <property type="molecule type" value="Genomic_DNA"/>
</dbReference>
<dbReference type="AlphaFoldDB" id="A0A2U3K8A2"/>